<gene>
    <name evidence="3" type="ORF">DA075_31310</name>
</gene>
<protein>
    <submittedName>
        <fullName evidence="3">TadE/TadG family protein</fullName>
    </submittedName>
</protein>
<dbReference type="EMBL" id="CP028844">
    <property type="protein sequence ID" value="AWB25388.1"/>
    <property type="molecule type" value="Genomic_DNA"/>
</dbReference>
<feature type="domain" description="VWFA" evidence="2">
    <location>
        <begin position="171"/>
        <end position="440"/>
    </location>
</feature>
<dbReference type="KEGG" id="mee:DA075_31310"/>
<reference evidence="3 4" key="1">
    <citation type="submission" date="2018-04" db="EMBL/GenBank/DDBJ databases">
        <title>Methylobacterium sp. PR1016A genome.</title>
        <authorList>
            <person name="Park W."/>
        </authorList>
    </citation>
    <scope>NUCLEOTIDE SEQUENCE [LARGE SCALE GENOMIC DNA]</scope>
    <source>
        <strain evidence="3 4">PR1016A</strain>
    </source>
</reference>
<dbReference type="OrthoDB" id="7522752at2"/>
<dbReference type="SMART" id="SM00327">
    <property type="entry name" value="VWA"/>
    <property type="match status" value="1"/>
</dbReference>
<proteinExistence type="predicted"/>
<dbReference type="Pfam" id="PF13400">
    <property type="entry name" value="Tad"/>
    <property type="match status" value="1"/>
</dbReference>
<feature type="transmembrane region" description="Helical" evidence="1">
    <location>
        <begin position="47"/>
        <end position="69"/>
    </location>
</feature>
<keyword evidence="4" id="KW-1185">Reference proteome</keyword>
<evidence type="ECO:0000313" key="3">
    <source>
        <dbReference type="EMBL" id="AWB25388.1"/>
    </source>
</evidence>
<sequence length="447" mass="47472">MLQDLVTEPLTFALLDLARNGNERHREGVPSMRRLFDGFRRDRSGGVAVIMALTMIPLAFLAGAGIDYARGAGIRAKLQTATDAAVLAVIREAPVLTTDADFRSRARALFDASFPAQAGVTVTRFTPVRAGTQVTVSATAQVDMTLGRLMRTGPLEVSGTSQAMSGGKSVEIALVLDNTGSMNSSGKLPALKQAAKDFLSYLDKVVLTRDSAKVALVPFSTQVNLGTAVTDAAWLNYTKVGSVSEGTWKGCVTDRDQPYDVQVPNAEPGRADAYPADKCASMSYGKPTLTAVRPLSTDYPGLAAAIDSMSAGGDTNVTIGVAWGMEALTPYGPLNTATSLTDDRVSKIMIVLTDGLNTDNRWDGVCAGKWWYGRSSDCIDTRTLAACAAAKEAGITIYTVRVIDGNTNMLKSCASKDGFFYNVVTANDLRPAFQSIGSSIAQFRLTQ</sequence>
<dbReference type="Proteomes" id="UP000244755">
    <property type="component" value="Chromosome 2"/>
</dbReference>
<dbReference type="SUPFAM" id="SSF53300">
    <property type="entry name" value="vWA-like"/>
    <property type="match status" value="1"/>
</dbReference>
<evidence type="ECO:0000259" key="2">
    <source>
        <dbReference type="PROSITE" id="PS50234"/>
    </source>
</evidence>
<accession>A0A2R4WV18</accession>
<keyword evidence="1" id="KW-1133">Transmembrane helix</keyword>
<evidence type="ECO:0000313" key="4">
    <source>
        <dbReference type="Proteomes" id="UP000244755"/>
    </source>
</evidence>
<keyword evidence="1" id="KW-0472">Membrane</keyword>
<dbReference type="Gene3D" id="3.40.50.410">
    <property type="entry name" value="von Willebrand factor, type A domain"/>
    <property type="match status" value="2"/>
</dbReference>
<organism evidence="3 4">
    <name type="scientific">Methylobacterium currus</name>
    <dbReference type="NCBI Taxonomy" id="2051553"/>
    <lineage>
        <taxon>Bacteria</taxon>
        <taxon>Pseudomonadati</taxon>
        <taxon>Pseudomonadota</taxon>
        <taxon>Alphaproteobacteria</taxon>
        <taxon>Hyphomicrobiales</taxon>
        <taxon>Methylobacteriaceae</taxon>
        <taxon>Methylobacterium</taxon>
    </lineage>
</organism>
<keyword evidence="1" id="KW-0812">Transmembrane</keyword>
<name>A0A2R4WV18_9HYPH</name>
<dbReference type="InterPro" id="IPR002035">
    <property type="entry name" value="VWF_A"/>
</dbReference>
<dbReference type="InterPro" id="IPR028087">
    <property type="entry name" value="Tad_N"/>
</dbReference>
<dbReference type="InterPro" id="IPR036465">
    <property type="entry name" value="vWFA_dom_sf"/>
</dbReference>
<dbReference type="PROSITE" id="PS50234">
    <property type="entry name" value="VWFA"/>
    <property type="match status" value="1"/>
</dbReference>
<evidence type="ECO:0000256" key="1">
    <source>
        <dbReference type="SAM" id="Phobius"/>
    </source>
</evidence>
<dbReference type="AlphaFoldDB" id="A0A2R4WV18"/>